<dbReference type="GO" id="GO:0003714">
    <property type="term" value="F:transcription corepressor activity"/>
    <property type="evidence" value="ECO:0000318"/>
    <property type="project" value="GO_Central"/>
</dbReference>
<dbReference type="CDD" id="cd00105">
    <property type="entry name" value="KH-I"/>
    <property type="match status" value="1"/>
</dbReference>
<dbReference type="SUPFAM" id="SSF56399">
    <property type="entry name" value="ADP-ribosylation"/>
    <property type="match status" value="1"/>
</dbReference>
<dbReference type="EMBL" id="DF237038">
    <property type="protein sequence ID" value="GAQ81739.1"/>
    <property type="molecule type" value="Genomic_DNA"/>
</dbReference>
<evidence type="ECO:0000256" key="2">
    <source>
        <dbReference type="ARBA" id="ARBA00022676"/>
    </source>
</evidence>
<dbReference type="Pfam" id="PF00644">
    <property type="entry name" value="PARP"/>
    <property type="match status" value="1"/>
</dbReference>
<organism evidence="9 10">
    <name type="scientific">Klebsormidium nitens</name>
    <name type="common">Green alga</name>
    <name type="synonym">Ulothrix nitens</name>
    <dbReference type="NCBI Taxonomy" id="105231"/>
    <lineage>
        <taxon>Eukaryota</taxon>
        <taxon>Viridiplantae</taxon>
        <taxon>Streptophyta</taxon>
        <taxon>Klebsormidiophyceae</taxon>
        <taxon>Klebsormidiales</taxon>
        <taxon>Klebsormidiaceae</taxon>
        <taxon>Klebsormidium</taxon>
    </lineage>
</organism>
<dbReference type="EC" id="2.4.2.-" evidence="6"/>
<keyword evidence="10" id="KW-1185">Reference proteome</keyword>
<evidence type="ECO:0000256" key="7">
    <source>
        <dbReference type="SAM" id="Coils"/>
    </source>
</evidence>
<dbReference type="GO" id="GO:0003950">
    <property type="term" value="F:NAD+ poly-ADP-ribosyltransferase activity"/>
    <property type="evidence" value="ECO:0007669"/>
    <property type="project" value="UniProtKB-UniRule"/>
</dbReference>
<feature type="domain" description="PARP catalytic" evidence="8">
    <location>
        <begin position="203"/>
        <end position="409"/>
    </location>
</feature>
<dbReference type="GO" id="GO:0005737">
    <property type="term" value="C:cytoplasm"/>
    <property type="evidence" value="ECO:0000318"/>
    <property type="project" value="GO_Central"/>
</dbReference>
<dbReference type="GO" id="GO:0010629">
    <property type="term" value="P:negative regulation of gene expression"/>
    <property type="evidence" value="ECO:0000318"/>
    <property type="project" value="GO_Central"/>
</dbReference>
<proteinExistence type="predicted"/>
<sequence>MVMAQKLQKVTLQMDIVSLITCDDPDCIVAIFSRQFLSRTKTRKGKTEDMRATPATQCRSPSLQKRFEERFEGLANAQKLRSCQAKVFLIRDALRSEGFRTDKWVDSSVFSAGGENLVERLEEEHGVSIVVQPPACGAKESKVTILGNTQEVHNKIIRQFAREELERRLEASSEDLAVLEDQSKSEQKQRDASNFCFPSTWGRRIGGDGAGLKLVALPAEGSEEWFFYLDEFHKTSDSKAFTLIGVQRVENEWLWRHHSLHKATIKNEKWLFHGTPKEHAKAICANGFNRSYAGKNAAAYGDGTYFARDSSFAVPFSCFPKILKANETYCMFLAQVLVGEFTGGYFGMKEPPRKGERPLEETTMAAAASRYDSVVDEPVNPSIFVVFKDFQAYPTYLITFKVRSPDVLS</sequence>
<dbReference type="Gene3D" id="3.90.228.10">
    <property type="match status" value="1"/>
</dbReference>
<dbReference type="PROSITE" id="PS51059">
    <property type="entry name" value="PARP_CATALYTIC"/>
    <property type="match status" value="1"/>
</dbReference>
<evidence type="ECO:0000256" key="3">
    <source>
        <dbReference type="ARBA" id="ARBA00022679"/>
    </source>
</evidence>
<keyword evidence="2 6" id="KW-0328">Glycosyltransferase</keyword>
<accession>A0A1Y1HX50</accession>
<dbReference type="InterPro" id="IPR052056">
    <property type="entry name" value="Mono-ARTD/PARP"/>
</dbReference>
<evidence type="ECO:0000256" key="4">
    <source>
        <dbReference type="ARBA" id="ARBA00023027"/>
    </source>
</evidence>
<name>A0A1Y1HX50_KLENI</name>
<evidence type="ECO:0000256" key="5">
    <source>
        <dbReference type="ARBA" id="ARBA00023242"/>
    </source>
</evidence>
<comment type="subcellular location">
    <subcellularLocation>
        <location evidence="1">Nucleus</location>
    </subcellularLocation>
</comment>
<dbReference type="PANTHER" id="PTHR14453:SF67">
    <property type="entry name" value="POLY [ADP-RIBOSE] POLYMERASE"/>
    <property type="match status" value="1"/>
</dbReference>
<reference evidence="9 10" key="1">
    <citation type="journal article" date="2014" name="Nat. Commun.">
        <title>Klebsormidium flaccidum genome reveals primary factors for plant terrestrial adaptation.</title>
        <authorList>
            <person name="Hori K."/>
            <person name="Maruyama F."/>
            <person name="Fujisawa T."/>
            <person name="Togashi T."/>
            <person name="Yamamoto N."/>
            <person name="Seo M."/>
            <person name="Sato S."/>
            <person name="Yamada T."/>
            <person name="Mori H."/>
            <person name="Tajima N."/>
            <person name="Moriyama T."/>
            <person name="Ikeuchi M."/>
            <person name="Watanabe M."/>
            <person name="Wada H."/>
            <person name="Kobayashi K."/>
            <person name="Saito M."/>
            <person name="Masuda T."/>
            <person name="Sasaki-Sekimoto Y."/>
            <person name="Mashiguchi K."/>
            <person name="Awai K."/>
            <person name="Shimojima M."/>
            <person name="Masuda S."/>
            <person name="Iwai M."/>
            <person name="Nobusawa T."/>
            <person name="Narise T."/>
            <person name="Kondo S."/>
            <person name="Saito H."/>
            <person name="Sato R."/>
            <person name="Murakawa M."/>
            <person name="Ihara Y."/>
            <person name="Oshima-Yamada Y."/>
            <person name="Ohtaka K."/>
            <person name="Satoh M."/>
            <person name="Sonobe K."/>
            <person name="Ishii M."/>
            <person name="Ohtani R."/>
            <person name="Kanamori-Sato M."/>
            <person name="Honoki R."/>
            <person name="Miyazaki D."/>
            <person name="Mochizuki H."/>
            <person name="Umetsu J."/>
            <person name="Higashi K."/>
            <person name="Shibata D."/>
            <person name="Kamiya Y."/>
            <person name="Sato N."/>
            <person name="Nakamura Y."/>
            <person name="Tabata S."/>
            <person name="Ida S."/>
            <person name="Kurokawa K."/>
            <person name="Ohta H."/>
        </authorList>
    </citation>
    <scope>NUCLEOTIDE SEQUENCE [LARGE SCALE GENOMIC DNA]</scope>
    <source>
        <strain evidence="9 10">NIES-2285</strain>
    </source>
</reference>
<dbReference type="GO" id="GO:0005634">
    <property type="term" value="C:nucleus"/>
    <property type="evidence" value="ECO:0000318"/>
    <property type="project" value="GO_Central"/>
</dbReference>
<dbReference type="AlphaFoldDB" id="A0A1Y1HX50"/>
<evidence type="ECO:0000313" key="10">
    <source>
        <dbReference type="Proteomes" id="UP000054558"/>
    </source>
</evidence>
<keyword evidence="7" id="KW-0175">Coiled coil</keyword>
<protein>
    <recommendedName>
        <fullName evidence="6">Poly [ADP-ribose] polymerase</fullName>
        <shortName evidence="6">PARP</shortName>
        <ecNumber evidence="6">2.4.2.-</ecNumber>
    </recommendedName>
</protein>
<dbReference type="OrthoDB" id="6133115at2759"/>
<keyword evidence="3 6" id="KW-0808">Transferase</keyword>
<keyword evidence="4 6" id="KW-0520">NAD</keyword>
<dbReference type="InterPro" id="IPR012317">
    <property type="entry name" value="Poly(ADP-ribose)pol_cat_dom"/>
</dbReference>
<feature type="coiled-coil region" evidence="7">
    <location>
        <begin position="162"/>
        <end position="189"/>
    </location>
</feature>
<evidence type="ECO:0000256" key="6">
    <source>
        <dbReference type="RuleBase" id="RU362114"/>
    </source>
</evidence>
<keyword evidence="5" id="KW-0539">Nucleus</keyword>
<dbReference type="CDD" id="cd01439">
    <property type="entry name" value="TCCD_inducible_PARP_like"/>
    <property type="match status" value="1"/>
</dbReference>
<evidence type="ECO:0000259" key="8">
    <source>
        <dbReference type="PROSITE" id="PS51059"/>
    </source>
</evidence>
<gene>
    <name evidence="9" type="ORF">KFL_000890280</name>
</gene>
<evidence type="ECO:0000313" key="9">
    <source>
        <dbReference type="EMBL" id="GAQ81739.1"/>
    </source>
</evidence>
<evidence type="ECO:0000256" key="1">
    <source>
        <dbReference type="ARBA" id="ARBA00004123"/>
    </source>
</evidence>
<dbReference type="Proteomes" id="UP000054558">
    <property type="component" value="Unassembled WGS sequence"/>
</dbReference>
<dbReference type="PANTHER" id="PTHR14453">
    <property type="entry name" value="PARP/ZINC FINGER CCCH TYPE DOMAIN CONTAINING PROTEIN"/>
    <property type="match status" value="1"/>
</dbReference>